<dbReference type="PANTHER" id="PTHR43762">
    <property type="entry name" value="L-GULONOLACTONE OXIDASE"/>
    <property type="match status" value="1"/>
</dbReference>
<dbReference type="InterPro" id="IPR016171">
    <property type="entry name" value="Vanillyl_alc_oxidase_C-sub2"/>
</dbReference>
<dbReference type="PIRSF" id="PIRSF000136">
    <property type="entry name" value="LGO_GLO"/>
    <property type="match status" value="1"/>
</dbReference>
<dbReference type="GO" id="GO:0071949">
    <property type="term" value="F:FAD binding"/>
    <property type="evidence" value="ECO:0007669"/>
    <property type="project" value="InterPro"/>
</dbReference>
<evidence type="ECO:0000256" key="2">
    <source>
        <dbReference type="ARBA" id="ARBA00023002"/>
    </source>
</evidence>
<sequence length="421" mass="47205">MGDQLNWAGNYRYSSKELLEPENLEEVKDLVVSRTSIRVLGSRHSFNGIADTEGSQLSLRKMNRVIELDQAQRTVTVEGGIRYGDLCRYLNDHGFALPNLASLPHISVAGAVATATHGSGDLNANLAASVSAIELLKSDGEVVVLTRGIDPDFEGAVVGLGGLGVVTMLKLDVVPSFEVSQNVYERLPFSVLDHGGLHDIFSAAYSVSLFTNWAEPVFNQVWVKRKLEIDGENEDPADFFGALPATEKLHMVYGQPVVNCSEQLGVPGPWHERLPHFRMEFSPSAGNELQSEYFVPRQHAAQALRALGKLSGRIAPLLFISEIRTIAADTLWMSPCYRQDSVAFHFTWKPEWEGVRQLLPLMERELEPFGARPHWAKLFTMEPGRIQAQCERLPEFRELLLRYDPIGKFRNTFLDQYMRHE</sequence>
<dbReference type="Gene3D" id="3.30.43.10">
    <property type="entry name" value="Uridine Diphospho-n-acetylenolpyruvylglucosamine Reductase, domain 2"/>
    <property type="match status" value="1"/>
</dbReference>
<protein>
    <submittedName>
        <fullName evidence="4">FAD-binding protein</fullName>
    </submittedName>
</protein>
<dbReference type="InterPro" id="IPR016169">
    <property type="entry name" value="FAD-bd_PCMH_sub2"/>
</dbReference>
<dbReference type="EMBL" id="CP014167">
    <property type="protein sequence ID" value="ANS75946.1"/>
    <property type="molecule type" value="Genomic_DNA"/>
</dbReference>
<dbReference type="PANTHER" id="PTHR43762:SF1">
    <property type="entry name" value="D-ARABINONO-1,4-LACTONE OXIDASE"/>
    <property type="match status" value="1"/>
</dbReference>
<dbReference type="GO" id="GO:0016020">
    <property type="term" value="C:membrane"/>
    <property type="evidence" value="ECO:0007669"/>
    <property type="project" value="InterPro"/>
</dbReference>
<evidence type="ECO:0000259" key="3">
    <source>
        <dbReference type="PROSITE" id="PS51387"/>
    </source>
</evidence>
<gene>
    <name evidence="4" type="ORF">AWM70_16255</name>
</gene>
<dbReference type="Pfam" id="PF04030">
    <property type="entry name" value="ALO"/>
    <property type="match status" value="1"/>
</dbReference>
<reference evidence="4 5" key="1">
    <citation type="submission" date="2016-01" db="EMBL/GenBank/DDBJ databases">
        <title>Complete Genome Sequence of Paenibacillus yonginensis DCY84, a novel Plant Growth-Promoting Bacteria with Elicitation of Induced Systemic Resistance.</title>
        <authorList>
            <person name="Kim Y.J."/>
            <person name="Yang D.C."/>
            <person name="Sukweenadhi J."/>
        </authorList>
    </citation>
    <scope>NUCLEOTIDE SEQUENCE [LARGE SCALE GENOMIC DNA]</scope>
    <source>
        <strain evidence="4 5">DCY84</strain>
    </source>
</reference>
<dbReference type="KEGG" id="pyg:AWM70_16255"/>
<evidence type="ECO:0000256" key="1">
    <source>
        <dbReference type="ARBA" id="ARBA00022630"/>
    </source>
</evidence>
<dbReference type="Gene3D" id="3.30.465.10">
    <property type="match status" value="1"/>
</dbReference>
<dbReference type="GO" id="GO:0080049">
    <property type="term" value="F:L-gulono-1,4-lactone dehydrogenase activity"/>
    <property type="evidence" value="ECO:0007669"/>
    <property type="project" value="TreeGrafter"/>
</dbReference>
<dbReference type="AlphaFoldDB" id="A0A1B1N3G4"/>
<dbReference type="SUPFAM" id="SSF56176">
    <property type="entry name" value="FAD-binding/transporter-associated domain-like"/>
    <property type="match status" value="1"/>
</dbReference>
<dbReference type="InterPro" id="IPR007173">
    <property type="entry name" value="ALO_C"/>
</dbReference>
<dbReference type="GO" id="GO:0003885">
    <property type="term" value="F:D-arabinono-1,4-lactone oxidase activity"/>
    <property type="evidence" value="ECO:0007669"/>
    <property type="project" value="InterPro"/>
</dbReference>
<dbReference type="InterPro" id="IPR010031">
    <property type="entry name" value="FAD_lactone_oxidase-like"/>
</dbReference>
<keyword evidence="5" id="KW-1185">Reference proteome</keyword>
<evidence type="ECO:0000313" key="5">
    <source>
        <dbReference type="Proteomes" id="UP000092573"/>
    </source>
</evidence>
<feature type="domain" description="FAD-binding PCMH-type" evidence="3">
    <location>
        <begin position="11"/>
        <end position="176"/>
    </location>
</feature>
<dbReference type="Gene3D" id="3.30.70.2520">
    <property type="match status" value="1"/>
</dbReference>
<dbReference type="OrthoDB" id="9800184at2"/>
<dbReference type="PROSITE" id="PS51387">
    <property type="entry name" value="FAD_PCMH"/>
    <property type="match status" value="1"/>
</dbReference>
<dbReference type="InterPro" id="IPR036318">
    <property type="entry name" value="FAD-bd_PCMH-like_sf"/>
</dbReference>
<dbReference type="Pfam" id="PF01565">
    <property type="entry name" value="FAD_binding_4"/>
    <property type="match status" value="1"/>
</dbReference>
<name>A0A1B1N3G4_9BACL</name>
<accession>A0A1B1N3G4</accession>
<keyword evidence="1" id="KW-0285">Flavoprotein</keyword>
<dbReference type="RefSeq" id="WP_068698143.1">
    <property type="nucleotide sequence ID" value="NZ_CP014167.1"/>
</dbReference>
<proteinExistence type="predicted"/>
<dbReference type="InterPro" id="IPR016167">
    <property type="entry name" value="FAD-bd_PCMH_sub1"/>
</dbReference>
<dbReference type="InterPro" id="IPR016166">
    <property type="entry name" value="FAD-bd_PCMH"/>
</dbReference>
<dbReference type="STRING" id="1462996.AWM70_16255"/>
<dbReference type="Gene3D" id="1.10.45.10">
    <property type="entry name" value="Vanillyl-alcohol Oxidase, Chain A, domain 4"/>
    <property type="match status" value="1"/>
</dbReference>
<evidence type="ECO:0000313" key="4">
    <source>
        <dbReference type="EMBL" id="ANS75946.1"/>
    </source>
</evidence>
<dbReference type="Proteomes" id="UP000092573">
    <property type="component" value="Chromosome"/>
</dbReference>
<dbReference type="Gene3D" id="3.30.70.2530">
    <property type="match status" value="1"/>
</dbReference>
<organism evidence="4 5">
    <name type="scientific">Paenibacillus yonginensis</name>
    <dbReference type="NCBI Taxonomy" id="1462996"/>
    <lineage>
        <taxon>Bacteria</taxon>
        <taxon>Bacillati</taxon>
        <taxon>Bacillota</taxon>
        <taxon>Bacilli</taxon>
        <taxon>Bacillales</taxon>
        <taxon>Paenibacillaceae</taxon>
        <taxon>Paenibacillus</taxon>
    </lineage>
</organism>
<keyword evidence="2" id="KW-0560">Oxidoreductase</keyword>
<dbReference type="InterPro" id="IPR006094">
    <property type="entry name" value="Oxid_FAD_bind_N"/>
</dbReference>